<dbReference type="EMBL" id="KV878265">
    <property type="protein sequence ID" value="OJZ79930.1"/>
    <property type="molecule type" value="Genomic_DNA"/>
</dbReference>
<organism evidence="1 2">
    <name type="scientific">Aspergillus luchuensis (strain CBS 106.47)</name>
    <dbReference type="NCBI Taxonomy" id="1137211"/>
    <lineage>
        <taxon>Eukaryota</taxon>
        <taxon>Fungi</taxon>
        <taxon>Dikarya</taxon>
        <taxon>Ascomycota</taxon>
        <taxon>Pezizomycotina</taxon>
        <taxon>Eurotiomycetes</taxon>
        <taxon>Eurotiomycetidae</taxon>
        <taxon>Eurotiales</taxon>
        <taxon>Aspergillaceae</taxon>
        <taxon>Aspergillus</taxon>
        <taxon>Aspergillus subgen. Circumdati</taxon>
    </lineage>
</organism>
<sequence length="128" mass="14559">MPGIRAVQWLFYQDRQADVLFRARKSQPEVAARADHSHTSPYTRSWVAFNARQRAFSPASWDNLLKVPNGEALQPRADRWPEIMRLRSHPDNPPQSKECGVDHDGELAPVVPRLKALSTHIKSKSGPR</sequence>
<protein>
    <submittedName>
        <fullName evidence="1">Uncharacterized protein</fullName>
    </submittedName>
</protein>
<evidence type="ECO:0000313" key="1">
    <source>
        <dbReference type="EMBL" id="OJZ79930.1"/>
    </source>
</evidence>
<evidence type="ECO:0000313" key="2">
    <source>
        <dbReference type="Proteomes" id="UP000184063"/>
    </source>
</evidence>
<gene>
    <name evidence="1" type="ORF">ASPFODRAFT_54253</name>
</gene>
<feature type="non-terminal residue" evidence="1">
    <location>
        <position position="128"/>
    </location>
</feature>
<dbReference type="AlphaFoldDB" id="A0A1M3SZJ2"/>
<dbReference type="Proteomes" id="UP000184063">
    <property type="component" value="Unassembled WGS sequence"/>
</dbReference>
<dbReference type="VEuPathDB" id="FungiDB:ASPFODRAFT_54253"/>
<name>A0A1M3SZJ2_ASPLC</name>
<accession>A0A1M3SZJ2</accession>
<reference evidence="2" key="1">
    <citation type="journal article" date="2017" name="Genome Biol.">
        <title>Comparative genomics reveals high biological diversity and specific adaptations in the industrially and medically important fungal genus Aspergillus.</title>
        <authorList>
            <person name="de Vries R.P."/>
            <person name="Riley R."/>
            <person name="Wiebenga A."/>
            <person name="Aguilar-Osorio G."/>
            <person name="Amillis S."/>
            <person name="Uchima C.A."/>
            <person name="Anderluh G."/>
            <person name="Asadollahi M."/>
            <person name="Askin M."/>
            <person name="Barry K."/>
            <person name="Battaglia E."/>
            <person name="Bayram O."/>
            <person name="Benocci T."/>
            <person name="Braus-Stromeyer S.A."/>
            <person name="Caldana C."/>
            <person name="Canovas D."/>
            <person name="Cerqueira G.C."/>
            <person name="Chen F."/>
            <person name="Chen W."/>
            <person name="Choi C."/>
            <person name="Clum A."/>
            <person name="Dos Santos R.A."/>
            <person name="Damasio A.R."/>
            <person name="Diallinas G."/>
            <person name="Emri T."/>
            <person name="Fekete E."/>
            <person name="Flipphi M."/>
            <person name="Freyberg S."/>
            <person name="Gallo A."/>
            <person name="Gournas C."/>
            <person name="Habgood R."/>
            <person name="Hainaut M."/>
            <person name="Harispe M.L."/>
            <person name="Henrissat B."/>
            <person name="Hilden K.S."/>
            <person name="Hope R."/>
            <person name="Hossain A."/>
            <person name="Karabika E."/>
            <person name="Karaffa L."/>
            <person name="Karanyi Z."/>
            <person name="Krasevec N."/>
            <person name="Kuo A."/>
            <person name="Kusch H."/>
            <person name="LaButti K."/>
            <person name="Lagendijk E.L."/>
            <person name="Lapidus A."/>
            <person name="Levasseur A."/>
            <person name="Lindquist E."/>
            <person name="Lipzen A."/>
            <person name="Logrieco A.F."/>
            <person name="MacCabe A."/>
            <person name="Maekelae M.R."/>
            <person name="Malavazi I."/>
            <person name="Melin P."/>
            <person name="Meyer V."/>
            <person name="Mielnichuk N."/>
            <person name="Miskei M."/>
            <person name="Molnar A.P."/>
            <person name="Mule G."/>
            <person name="Ngan C.Y."/>
            <person name="Orejas M."/>
            <person name="Orosz E."/>
            <person name="Ouedraogo J.P."/>
            <person name="Overkamp K.M."/>
            <person name="Park H.-S."/>
            <person name="Perrone G."/>
            <person name="Piumi F."/>
            <person name="Punt P.J."/>
            <person name="Ram A.F."/>
            <person name="Ramon A."/>
            <person name="Rauscher S."/>
            <person name="Record E."/>
            <person name="Riano-Pachon D.M."/>
            <person name="Robert V."/>
            <person name="Roehrig J."/>
            <person name="Ruller R."/>
            <person name="Salamov A."/>
            <person name="Salih N.S."/>
            <person name="Samson R.A."/>
            <person name="Sandor E."/>
            <person name="Sanguinetti M."/>
            <person name="Schuetze T."/>
            <person name="Sepcic K."/>
            <person name="Shelest E."/>
            <person name="Sherlock G."/>
            <person name="Sophianopoulou V."/>
            <person name="Squina F.M."/>
            <person name="Sun H."/>
            <person name="Susca A."/>
            <person name="Todd R.B."/>
            <person name="Tsang A."/>
            <person name="Unkles S.E."/>
            <person name="van de Wiele N."/>
            <person name="van Rossen-Uffink D."/>
            <person name="Oliveira J.V."/>
            <person name="Vesth T.C."/>
            <person name="Visser J."/>
            <person name="Yu J.-H."/>
            <person name="Zhou M."/>
            <person name="Andersen M.R."/>
            <person name="Archer D.B."/>
            <person name="Baker S.E."/>
            <person name="Benoit I."/>
            <person name="Brakhage A.A."/>
            <person name="Braus G.H."/>
            <person name="Fischer R."/>
            <person name="Frisvad J.C."/>
            <person name="Goldman G.H."/>
            <person name="Houbraken J."/>
            <person name="Oakley B."/>
            <person name="Pocsi I."/>
            <person name="Scazzocchio C."/>
            <person name="Seiboth B."/>
            <person name="vanKuyk P.A."/>
            <person name="Wortman J."/>
            <person name="Dyer P.S."/>
            <person name="Grigoriev I.V."/>
        </authorList>
    </citation>
    <scope>NUCLEOTIDE SEQUENCE [LARGE SCALE GENOMIC DNA]</scope>
    <source>
        <strain evidence="2">CBS 106.47</strain>
    </source>
</reference>
<proteinExistence type="predicted"/>